<evidence type="ECO:0000313" key="11">
    <source>
        <dbReference type="Proteomes" id="UP001634394"/>
    </source>
</evidence>
<organism evidence="10 11">
    <name type="scientific">Sinanodonta woodiana</name>
    <name type="common">Chinese pond mussel</name>
    <name type="synonym">Anodonta woodiana</name>
    <dbReference type="NCBI Taxonomy" id="1069815"/>
    <lineage>
        <taxon>Eukaryota</taxon>
        <taxon>Metazoa</taxon>
        <taxon>Spiralia</taxon>
        <taxon>Lophotrochozoa</taxon>
        <taxon>Mollusca</taxon>
        <taxon>Bivalvia</taxon>
        <taxon>Autobranchia</taxon>
        <taxon>Heteroconchia</taxon>
        <taxon>Palaeoheterodonta</taxon>
        <taxon>Unionida</taxon>
        <taxon>Unionoidea</taxon>
        <taxon>Unionidae</taxon>
        <taxon>Unioninae</taxon>
        <taxon>Sinanodonta</taxon>
    </lineage>
</organism>
<keyword evidence="7 9" id="KW-0472">Membrane</keyword>
<evidence type="ECO:0000256" key="1">
    <source>
        <dbReference type="ARBA" id="ARBA00004323"/>
    </source>
</evidence>
<protein>
    <recommendedName>
        <fullName evidence="9">Carbohydrate sulfotransferase</fullName>
        <ecNumber evidence="9">2.8.2.-</ecNumber>
    </recommendedName>
</protein>
<evidence type="ECO:0000256" key="3">
    <source>
        <dbReference type="ARBA" id="ARBA00022679"/>
    </source>
</evidence>
<keyword evidence="5 9" id="KW-1133">Transmembrane helix</keyword>
<dbReference type="InterPro" id="IPR018011">
    <property type="entry name" value="Carb_sulfotrans_8-10"/>
</dbReference>
<evidence type="ECO:0000256" key="7">
    <source>
        <dbReference type="ARBA" id="ARBA00023136"/>
    </source>
</evidence>
<evidence type="ECO:0000256" key="4">
    <source>
        <dbReference type="ARBA" id="ARBA00022692"/>
    </source>
</evidence>
<evidence type="ECO:0000313" key="10">
    <source>
        <dbReference type="EMBL" id="KAL3871061.1"/>
    </source>
</evidence>
<keyword evidence="4 9" id="KW-0812">Transmembrane</keyword>
<keyword evidence="9" id="KW-0119">Carbohydrate metabolism</keyword>
<dbReference type="PANTHER" id="PTHR12137:SF54">
    <property type="entry name" value="CARBOHYDRATE SULFOTRANSFERASE"/>
    <property type="match status" value="1"/>
</dbReference>
<evidence type="ECO:0000256" key="2">
    <source>
        <dbReference type="ARBA" id="ARBA00006339"/>
    </source>
</evidence>
<keyword evidence="11" id="KW-1185">Reference proteome</keyword>
<dbReference type="GO" id="GO:0000139">
    <property type="term" value="C:Golgi membrane"/>
    <property type="evidence" value="ECO:0007669"/>
    <property type="project" value="UniProtKB-SubCell"/>
</dbReference>
<comment type="subcellular location">
    <subcellularLocation>
        <location evidence="1 9">Golgi apparatus membrane</location>
        <topology evidence="1 9">Single-pass type II membrane protein</topology>
    </subcellularLocation>
</comment>
<keyword evidence="8 9" id="KW-0325">Glycoprotein</keyword>
<dbReference type="InterPro" id="IPR005331">
    <property type="entry name" value="Sulfotransferase"/>
</dbReference>
<comment type="caution">
    <text evidence="10">The sequence shown here is derived from an EMBL/GenBank/DDBJ whole genome shotgun (WGS) entry which is preliminary data.</text>
</comment>
<keyword evidence="6 9" id="KW-0333">Golgi apparatus</keyword>
<name>A0ABD3WCC8_SINWO</name>
<dbReference type="EMBL" id="JBJQND010000007">
    <property type="protein sequence ID" value="KAL3871061.1"/>
    <property type="molecule type" value="Genomic_DNA"/>
</dbReference>
<accession>A0ABD3WCC8</accession>
<evidence type="ECO:0000256" key="6">
    <source>
        <dbReference type="ARBA" id="ARBA00023034"/>
    </source>
</evidence>
<comment type="similarity">
    <text evidence="2 9">Belongs to the sulfotransferase 2 family.</text>
</comment>
<dbReference type="PANTHER" id="PTHR12137">
    <property type="entry name" value="CARBOHYDRATE SULFOTRANSFERASE"/>
    <property type="match status" value="1"/>
</dbReference>
<keyword evidence="9" id="KW-0735">Signal-anchor</keyword>
<dbReference type="GO" id="GO:0008146">
    <property type="term" value="F:sulfotransferase activity"/>
    <property type="evidence" value="ECO:0007669"/>
    <property type="project" value="UniProtKB-ARBA"/>
</dbReference>
<evidence type="ECO:0000256" key="9">
    <source>
        <dbReference type="RuleBase" id="RU364020"/>
    </source>
</evidence>
<evidence type="ECO:0000256" key="8">
    <source>
        <dbReference type="ARBA" id="ARBA00023180"/>
    </source>
</evidence>
<feature type="transmembrane region" description="Helical" evidence="9">
    <location>
        <begin position="16"/>
        <end position="39"/>
    </location>
</feature>
<keyword evidence="3 9" id="KW-0808">Transferase</keyword>
<dbReference type="AlphaFoldDB" id="A0ABD3WCC8"/>
<dbReference type="EC" id="2.8.2.-" evidence="9"/>
<evidence type="ECO:0000256" key="5">
    <source>
        <dbReference type="ARBA" id="ARBA00022989"/>
    </source>
</evidence>
<gene>
    <name evidence="10" type="ORF">ACJMK2_039084</name>
</gene>
<sequence>MDLNVLLRTYKRKKTVLRFLIISTIISLFAWLCISPSGLPHLESKTDGPWTNYSSNTTITKRLIQEMAEDEVRRRINHIKNVCTTNVAKRYFSSLRPSVIKNIYTYTPLERFTSKDVCFCKVPKSGSTFWGRVLYMISHPEQAEKIEAYSGTEVHGELFYRKAKSCTDSMIKDAQSFMVSRDPWARLYSSYIDKVYLEKFGEFTAELLNIEQRMSGGEKDNNETDKQECQSRTVSFEIFLKYIVANALSTKYELDPHFAPVSLLCDPCRHDYAFFIKQERMREETNFALDFLKVQGSLRSRLDMTDEENYIKATVPNLFITTMAAFEKNKRSCLAKSDIYQRLWNVLQFQGLVSEELGFPKEVFDNQGSYVQIARVLTDYVLQNRVETIVATKQRIQFLEKAYAQVKRNVLRKLQGIFAMDFLMFEYGVNPPGFKKGDQSFIHTTASTDT</sequence>
<reference evidence="10 11" key="1">
    <citation type="submission" date="2024-11" db="EMBL/GenBank/DDBJ databases">
        <title>Chromosome-level genome assembly of the freshwater bivalve Anodonta woodiana.</title>
        <authorList>
            <person name="Chen X."/>
        </authorList>
    </citation>
    <scope>NUCLEOTIDE SEQUENCE [LARGE SCALE GENOMIC DNA]</scope>
    <source>
        <strain evidence="10">MN2024</strain>
        <tissue evidence="10">Gills</tissue>
    </source>
</reference>
<dbReference type="Proteomes" id="UP001634394">
    <property type="component" value="Unassembled WGS sequence"/>
</dbReference>
<dbReference type="Pfam" id="PF03567">
    <property type="entry name" value="Sulfotransfer_2"/>
    <property type="match status" value="1"/>
</dbReference>
<proteinExistence type="inferred from homology"/>